<keyword evidence="2" id="KW-0540">Nuclease</keyword>
<protein>
    <recommendedName>
        <fullName evidence="6">PIN domain-containing protein</fullName>
    </recommendedName>
</protein>
<evidence type="ECO:0000259" key="6">
    <source>
        <dbReference type="SMART" id="SM00670"/>
    </source>
</evidence>
<keyword evidence="5" id="KW-0460">Magnesium</keyword>
<evidence type="ECO:0000313" key="7">
    <source>
        <dbReference type="EMBL" id="KKS42875.1"/>
    </source>
</evidence>
<evidence type="ECO:0000256" key="2">
    <source>
        <dbReference type="ARBA" id="ARBA00022722"/>
    </source>
</evidence>
<dbReference type="Pfam" id="PF01850">
    <property type="entry name" value="PIN"/>
    <property type="match status" value="1"/>
</dbReference>
<dbReference type="SUPFAM" id="SSF88723">
    <property type="entry name" value="PIN domain-like"/>
    <property type="match status" value="1"/>
</dbReference>
<comment type="caution">
    <text evidence="7">The sequence shown here is derived from an EMBL/GenBank/DDBJ whole genome shotgun (WGS) entry which is preliminary data.</text>
</comment>
<accession>A0A0G0Z265</accession>
<dbReference type="AlphaFoldDB" id="A0A0G0Z265"/>
<evidence type="ECO:0000256" key="5">
    <source>
        <dbReference type="ARBA" id="ARBA00022842"/>
    </source>
</evidence>
<dbReference type="Gene3D" id="3.40.50.1010">
    <property type="entry name" value="5'-nuclease"/>
    <property type="match status" value="1"/>
</dbReference>
<reference evidence="7 8" key="1">
    <citation type="journal article" date="2015" name="Nature">
        <title>rRNA introns, odd ribosomes, and small enigmatic genomes across a large radiation of phyla.</title>
        <authorList>
            <person name="Brown C.T."/>
            <person name="Hug L.A."/>
            <person name="Thomas B.C."/>
            <person name="Sharon I."/>
            <person name="Castelle C.J."/>
            <person name="Singh A."/>
            <person name="Wilkins M.J."/>
            <person name="Williams K.H."/>
            <person name="Banfield J.F."/>
        </authorList>
    </citation>
    <scope>NUCLEOTIDE SEQUENCE [LARGE SCALE GENOMIC DNA]</scope>
</reference>
<evidence type="ECO:0000256" key="1">
    <source>
        <dbReference type="ARBA" id="ARBA00022649"/>
    </source>
</evidence>
<evidence type="ECO:0000313" key="8">
    <source>
        <dbReference type="Proteomes" id="UP000033854"/>
    </source>
</evidence>
<feature type="domain" description="PIN" evidence="6">
    <location>
        <begin position="2"/>
        <end position="118"/>
    </location>
</feature>
<dbReference type="SMART" id="SM00670">
    <property type="entry name" value="PINc"/>
    <property type="match status" value="1"/>
</dbReference>
<sequence length="130" mass="14710">MKKIIIDSSIIIEFLRTGKGLWLRLVEEKEKNTIELIVPAVVVAELWSGKSVNDSKKERYLKRMLEITIVKELSENEAKMAGKIRRNFGVSLADAMVASCAMINKKAELVTLNVKDFVKIKGVKIFKTND</sequence>
<dbReference type="InterPro" id="IPR002716">
    <property type="entry name" value="PIN_dom"/>
</dbReference>
<evidence type="ECO:0000256" key="3">
    <source>
        <dbReference type="ARBA" id="ARBA00022723"/>
    </source>
</evidence>
<dbReference type="PANTHER" id="PTHR42740:SF1">
    <property type="entry name" value="RIBONUCLEASE VAPC3"/>
    <property type="match status" value="1"/>
</dbReference>
<name>A0A0G0Z265_9BACT</name>
<dbReference type="GO" id="GO:0004540">
    <property type="term" value="F:RNA nuclease activity"/>
    <property type="evidence" value="ECO:0007669"/>
    <property type="project" value="TreeGrafter"/>
</dbReference>
<dbReference type="EMBL" id="LCDA01000004">
    <property type="protein sequence ID" value="KKS42875.1"/>
    <property type="molecule type" value="Genomic_DNA"/>
</dbReference>
<dbReference type="InterPro" id="IPR051749">
    <property type="entry name" value="PINc/VapC_TA_RNase"/>
</dbReference>
<evidence type="ECO:0000256" key="4">
    <source>
        <dbReference type="ARBA" id="ARBA00022801"/>
    </source>
</evidence>
<dbReference type="PANTHER" id="PTHR42740">
    <property type="entry name" value="RIBONUCLEASE VAPC3"/>
    <property type="match status" value="1"/>
</dbReference>
<gene>
    <name evidence="7" type="ORF">UV06_C0004G0010</name>
</gene>
<dbReference type="InterPro" id="IPR029060">
    <property type="entry name" value="PIN-like_dom_sf"/>
</dbReference>
<dbReference type="GO" id="GO:0046872">
    <property type="term" value="F:metal ion binding"/>
    <property type="evidence" value="ECO:0007669"/>
    <property type="project" value="UniProtKB-KW"/>
</dbReference>
<keyword evidence="3" id="KW-0479">Metal-binding</keyword>
<keyword evidence="1" id="KW-1277">Toxin-antitoxin system</keyword>
<dbReference type="GO" id="GO:0016787">
    <property type="term" value="F:hydrolase activity"/>
    <property type="evidence" value="ECO:0007669"/>
    <property type="project" value="UniProtKB-KW"/>
</dbReference>
<dbReference type="Proteomes" id="UP000033854">
    <property type="component" value="Unassembled WGS sequence"/>
</dbReference>
<organism evidence="7 8">
    <name type="scientific">Candidatus Collierbacteria bacterium GW2011_GWA2_42_17</name>
    <dbReference type="NCBI Taxonomy" id="1618378"/>
    <lineage>
        <taxon>Bacteria</taxon>
        <taxon>Candidatus Collieribacteriota</taxon>
    </lineage>
</organism>
<keyword evidence="4" id="KW-0378">Hydrolase</keyword>
<proteinExistence type="predicted"/>